<evidence type="ECO:0000313" key="1">
    <source>
        <dbReference type="EMBL" id="KKF36768.1"/>
    </source>
</evidence>
<accession>A0A0M2KHN1</accession>
<organism evidence="1 2">
    <name type="scientific">Erwinia tracheiphila</name>
    <dbReference type="NCBI Taxonomy" id="65700"/>
    <lineage>
        <taxon>Bacteria</taxon>
        <taxon>Pseudomonadati</taxon>
        <taxon>Pseudomonadota</taxon>
        <taxon>Gammaproteobacteria</taxon>
        <taxon>Enterobacterales</taxon>
        <taxon>Erwiniaceae</taxon>
        <taxon>Erwinia</taxon>
    </lineage>
</organism>
<keyword evidence="2" id="KW-1185">Reference proteome</keyword>
<proteinExistence type="predicted"/>
<comment type="caution">
    <text evidence="1">The sequence shown here is derived from an EMBL/GenBank/DDBJ whole genome shotgun (WGS) entry which is preliminary data.</text>
</comment>
<dbReference type="RefSeq" id="WP_040465604.1">
    <property type="nucleotide sequence ID" value="NZ_CP013970.1"/>
</dbReference>
<dbReference type="PATRIC" id="fig|65700.7.peg.4306"/>
<evidence type="ECO:0000313" key="2">
    <source>
        <dbReference type="Proteomes" id="UP000033924"/>
    </source>
</evidence>
<sequence length="59" mass="6435">MAIAKASHSESGTADMAPKYSRQFPCMVRKLSFIPAEFGTDDKVIEVNPQEKASGMNIC</sequence>
<gene>
    <name evidence="1" type="ORF">SY86_17185</name>
</gene>
<protein>
    <submittedName>
        <fullName evidence="1">Uncharacterized protein</fullName>
    </submittedName>
</protein>
<dbReference type="Proteomes" id="UP000033924">
    <property type="component" value="Unassembled WGS sequence"/>
</dbReference>
<name>A0A0M2KHN1_9GAMM</name>
<dbReference type="AlphaFoldDB" id="A0A0M2KHN1"/>
<dbReference type="EMBL" id="JXNU01000003">
    <property type="protein sequence ID" value="KKF36768.1"/>
    <property type="molecule type" value="Genomic_DNA"/>
</dbReference>
<reference evidence="1 2" key="1">
    <citation type="submission" date="2015-01" db="EMBL/GenBank/DDBJ databases">
        <title>Erwinia tracheiphila.</title>
        <authorList>
            <person name="Shapiro L.R."/>
        </authorList>
    </citation>
    <scope>NUCLEOTIDE SEQUENCE [LARGE SCALE GENOMIC DNA]</scope>
    <source>
        <strain evidence="1 2">BuffGH</strain>
    </source>
</reference>